<evidence type="ECO:0000313" key="2">
    <source>
        <dbReference type="Proteomes" id="UP000735874"/>
    </source>
</evidence>
<organism evidence="1 2">
    <name type="scientific">Phytophthora cactorum</name>
    <dbReference type="NCBI Taxonomy" id="29920"/>
    <lineage>
        <taxon>Eukaryota</taxon>
        <taxon>Sar</taxon>
        <taxon>Stramenopiles</taxon>
        <taxon>Oomycota</taxon>
        <taxon>Peronosporomycetes</taxon>
        <taxon>Peronosporales</taxon>
        <taxon>Peronosporaceae</taxon>
        <taxon>Phytophthora</taxon>
    </lineage>
</organism>
<protein>
    <submittedName>
        <fullName evidence="1">Uncharacterized protein</fullName>
    </submittedName>
</protein>
<dbReference type="Proteomes" id="UP000735874">
    <property type="component" value="Unassembled WGS sequence"/>
</dbReference>
<gene>
    <name evidence="1" type="ORF">PC113_g11324</name>
</gene>
<dbReference type="VEuPathDB" id="FungiDB:PC110_g15770"/>
<dbReference type="AlphaFoldDB" id="A0A8T0Z3N6"/>
<accession>A0A8T0Z3N6</accession>
<reference evidence="1" key="1">
    <citation type="submission" date="2018-10" db="EMBL/GenBank/DDBJ databases">
        <title>Effector identification in a new, highly contiguous assembly of the strawberry crown rot pathogen Phytophthora cactorum.</title>
        <authorList>
            <person name="Armitage A.D."/>
            <person name="Nellist C.F."/>
            <person name="Bates H."/>
            <person name="Vickerstaff R.J."/>
            <person name="Harrison R.J."/>
        </authorList>
    </citation>
    <scope>NUCLEOTIDE SEQUENCE</scope>
    <source>
        <strain evidence="1">15-7</strain>
    </source>
</reference>
<evidence type="ECO:0000313" key="1">
    <source>
        <dbReference type="EMBL" id="KAG2856722.1"/>
    </source>
</evidence>
<sequence length="111" mass="12034">MTLATLRNQSGNMSENDLRDATSKFTLVLSEIPIVTNNTMTELFAVSDGVTAYTSRGVLRKTCNDIVEDVITLNTSSNGTPLVAEEHTSTVAIRWLRFTVCGRSPTSSTCS</sequence>
<name>A0A8T0Z3N6_9STRA</name>
<dbReference type="EMBL" id="RCMG01000320">
    <property type="protein sequence ID" value="KAG2856722.1"/>
    <property type="molecule type" value="Genomic_DNA"/>
</dbReference>
<proteinExistence type="predicted"/>
<comment type="caution">
    <text evidence="1">The sequence shown here is derived from an EMBL/GenBank/DDBJ whole genome shotgun (WGS) entry which is preliminary data.</text>
</comment>